<evidence type="ECO:0000313" key="2">
    <source>
        <dbReference type="Proteomes" id="UP000050420"/>
    </source>
</evidence>
<dbReference type="Proteomes" id="UP000050420">
    <property type="component" value="Unassembled WGS sequence"/>
</dbReference>
<name>A0A0P9VD05_PSEA0</name>
<gene>
    <name evidence="1" type="ORF">ALO63_200084</name>
</gene>
<sequence length="104" mass="11593">MAGLVDYYDSLTFNGSFDKAQAVLKKRDNYAHQREYRFALDRGNEVEEAFTLPVGSLRDIAIGCRTSEVNDLIRGYLHQMKAQGVFWGLGSNGTESVLKPCACP</sequence>
<proteinExistence type="predicted"/>
<dbReference type="AlphaFoldDB" id="A0A0P9VD05"/>
<dbReference type="EMBL" id="LJQU01000451">
    <property type="protein sequence ID" value="KPX88748.1"/>
    <property type="molecule type" value="Genomic_DNA"/>
</dbReference>
<evidence type="ECO:0000313" key="1">
    <source>
        <dbReference type="EMBL" id="KPX88748.1"/>
    </source>
</evidence>
<organism evidence="1 2">
    <name type="scientific">Pseudomonas amygdali pv. mori</name>
    <dbReference type="NCBI Taxonomy" id="34065"/>
    <lineage>
        <taxon>Bacteria</taxon>
        <taxon>Pseudomonadati</taxon>
        <taxon>Pseudomonadota</taxon>
        <taxon>Gammaproteobacteria</taxon>
        <taxon>Pseudomonadales</taxon>
        <taxon>Pseudomonadaceae</taxon>
        <taxon>Pseudomonas</taxon>
        <taxon>Pseudomonas amygdali</taxon>
    </lineage>
</organism>
<dbReference type="PATRIC" id="fig|34065.5.peg.35"/>
<comment type="caution">
    <text evidence="1">The sequence shown here is derived from an EMBL/GenBank/DDBJ whole genome shotgun (WGS) entry which is preliminary data.</text>
</comment>
<protein>
    <submittedName>
        <fullName evidence="1">Terminase</fullName>
    </submittedName>
</protein>
<reference evidence="1 2" key="1">
    <citation type="submission" date="2015-09" db="EMBL/GenBank/DDBJ databases">
        <title>Genome announcement of multiple Pseudomonas syringae strains.</title>
        <authorList>
            <person name="Thakur S."/>
            <person name="Wang P.W."/>
            <person name="Gong Y."/>
            <person name="Weir B.S."/>
            <person name="Guttman D.S."/>
        </authorList>
    </citation>
    <scope>NUCLEOTIDE SEQUENCE [LARGE SCALE GENOMIC DNA]</scope>
    <source>
        <strain evidence="1 2">ICMP4331</strain>
    </source>
</reference>
<accession>A0A0P9VD05</accession>